<dbReference type="InParanoid" id="A0A1Y2LHR1"/>
<feature type="transmembrane region" description="Helical" evidence="1">
    <location>
        <begin position="165"/>
        <end position="182"/>
    </location>
</feature>
<dbReference type="AlphaFoldDB" id="A0A1Y2LHR1"/>
<keyword evidence="3" id="KW-1185">Reference proteome</keyword>
<evidence type="ECO:0000313" key="2">
    <source>
        <dbReference type="EMBL" id="OSS43355.1"/>
    </source>
</evidence>
<accession>A0A1Y2LHR1</accession>
<keyword evidence="1" id="KW-0812">Transmembrane</keyword>
<sequence length="336" mass="38042">MTNNGLRITLQMVDVISHLHIALLDCVDCSTAERGTVIALAFRGYGGDRYGRVAIRSLLLEEVARDLCCDAFPSTLLCTSITIYVPKVRPRAFHDDRLERFDRLWARSHQRVYGSNGEVSIVRNDLPKWQRETIAALNGVSLDYVLANLLLLSTLAIVFVPTIGLFEPAVCLLIVSLNWFSWRLRYFVIRDRVLPIRSLLCFLIPGCFGALVLLYQLLSVLTHLNKCILSGHLLFGTMETSGIGIRVVDFIALCMITAVVCYYIEPTGTLDFLKRSMRLAVCWKTSGMQWLRQILRAVPRPWNILKGGIRLFGRWTAYGIEKFRAHVAPDTRTHIA</sequence>
<reference evidence="2 3" key="1">
    <citation type="journal article" date="2017" name="Genome Announc.">
        <title>Genome sequence of the saprophytic ascomycete Epicoccum nigrum ICMP 19927 strain isolated from New Zealand.</title>
        <authorList>
            <person name="Fokin M."/>
            <person name="Fleetwood D."/>
            <person name="Weir B.S."/>
            <person name="Villas-Boas S.G."/>
        </authorList>
    </citation>
    <scope>NUCLEOTIDE SEQUENCE [LARGE SCALE GENOMIC DNA]</scope>
    <source>
        <strain evidence="2 3">ICMP 19927</strain>
    </source>
</reference>
<feature type="transmembrane region" description="Helical" evidence="1">
    <location>
        <begin position="243"/>
        <end position="264"/>
    </location>
</feature>
<gene>
    <name evidence="2" type="ORF">B5807_11942</name>
</gene>
<keyword evidence="1" id="KW-0472">Membrane</keyword>
<evidence type="ECO:0000256" key="1">
    <source>
        <dbReference type="SAM" id="Phobius"/>
    </source>
</evidence>
<name>A0A1Y2LHR1_EPING</name>
<feature type="transmembrane region" description="Helical" evidence="1">
    <location>
        <begin position="194"/>
        <end position="215"/>
    </location>
</feature>
<proteinExistence type="predicted"/>
<evidence type="ECO:0000313" key="3">
    <source>
        <dbReference type="Proteomes" id="UP000193240"/>
    </source>
</evidence>
<dbReference type="EMBL" id="KZ107868">
    <property type="protein sequence ID" value="OSS43355.1"/>
    <property type="molecule type" value="Genomic_DNA"/>
</dbReference>
<organism evidence="2 3">
    <name type="scientific">Epicoccum nigrum</name>
    <name type="common">Soil fungus</name>
    <name type="synonym">Epicoccum purpurascens</name>
    <dbReference type="NCBI Taxonomy" id="105696"/>
    <lineage>
        <taxon>Eukaryota</taxon>
        <taxon>Fungi</taxon>
        <taxon>Dikarya</taxon>
        <taxon>Ascomycota</taxon>
        <taxon>Pezizomycotina</taxon>
        <taxon>Dothideomycetes</taxon>
        <taxon>Pleosporomycetidae</taxon>
        <taxon>Pleosporales</taxon>
        <taxon>Pleosporineae</taxon>
        <taxon>Didymellaceae</taxon>
        <taxon>Epicoccum</taxon>
    </lineage>
</organism>
<protein>
    <submittedName>
        <fullName evidence="2">Uncharacterized protein</fullName>
    </submittedName>
</protein>
<keyword evidence="1" id="KW-1133">Transmembrane helix</keyword>
<dbReference type="Proteomes" id="UP000193240">
    <property type="component" value="Unassembled WGS sequence"/>
</dbReference>